<protein>
    <recommendedName>
        <fullName evidence="5">Wadjet protein JetD C-terminal domain-containing protein</fullName>
    </recommendedName>
</protein>
<dbReference type="InterPro" id="IPR014544">
    <property type="entry name" value="UCP028408"/>
</dbReference>
<dbReference type="EMBL" id="JAIOIV010000015">
    <property type="protein sequence ID" value="MBZ0154921.1"/>
    <property type="molecule type" value="Genomic_DNA"/>
</dbReference>
<dbReference type="Pfam" id="PF11795">
    <property type="entry name" value="DUF3322"/>
    <property type="match status" value="1"/>
</dbReference>
<evidence type="ECO:0000259" key="1">
    <source>
        <dbReference type="Pfam" id="PF09983"/>
    </source>
</evidence>
<reference evidence="3" key="1">
    <citation type="journal article" date="2021" name="bioRxiv">
        <title>Unraveling nitrogen, sulfur and carbon metabolic pathways and microbial community transcriptional responses to substrate deprivation and toxicity stresses in a bioreactor mimicking anoxic brackish coastal sediment conditions.</title>
        <authorList>
            <person name="Martins P.D."/>
            <person name="Echeveste M.J."/>
            <person name="Arshad A."/>
            <person name="Kurth J."/>
            <person name="Ouboter H."/>
            <person name="Jetten M.S.M."/>
            <person name="Welte C.U."/>
        </authorList>
    </citation>
    <scope>NUCLEOTIDE SEQUENCE</scope>
    <source>
        <strain evidence="3">MAG_39</strain>
    </source>
</reference>
<dbReference type="Proteomes" id="UP000705867">
    <property type="component" value="Unassembled WGS sequence"/>
</dbReference>
<proteinExistence type="predicted"/>
<evidence type="ECO:0008006" key="5">
    <source>
        <dbReference type="Google" id="ProtNLM"/>
    </source>
</evidence>
<evidence type="ECO:0000313" key="4">
    <source>
        <dbReference type="Proteomes" id="UP000705867"/>
    </source>
</evidence>
<organism evidence="3 4">
    <name type="scientific">Candidatus Nitrobium versatile</name>
    <dbReference type="NCBI Taxonomy" id="2884831"/>
    <lineage>
        <taxon>Bacteria</taxon>
        <taxon>Pseudomonadati</taxon>
        <taxon>Nitrospirota</taxon>
        <taxon>Nitrospiria</taxon>
        <taxon>Nitrospirales</taxon>
        <taxon>Nitrospiraceae</taxon>
        <taxon>Candidatus Nitrobium</taxon>
    </lineage>
</organism>
<evidence type="ECO:0000313" key="3">
    <source>
        <dbReference type="EMBL" id="MBZ0154921.1"/>
    </source>
</evidence>
<dbReference type="Pfam" id="PF09983">
    <property type="entry name" value="JetD_C"/>
    <property type="match status" value="1"/>
</dbReference>
<dbReference type="InterPro" id="IPR024534">
    <property type="entry name" value="JetD_C"/>
</dbReference>
<reference evidence="3" key="2">
    <citation type="submission" date="2021-08" db="EMBL/GenBank/DDBJ databases">
        <authorList>
            <person name="Dalcin Martins P."/>
        </authorList>
    </citation>
    <scope>NUCLEOTIDE SEQUENCE</scope>
    <source>
        <strain evidence="3">MAG_39</strain>
    </source>
</reference>
<name>A0A953LVJ1_9BACT</name>
<feature type="domain" description="Wadjet protein JetD C-terminal" evidence="1">
    <location>
        <begin position="218"/>
        <end position="393"/>
    </location>
</feature>
<dbReference type="AlphaFoldDB" id="A0A953LVJ1"/>
<evidence type="ECO:0000259" key="2">
    <source>
        <dbReference type="Pfam" id="PF11795"/>
    </source>
</evidence>
<comment type="caution">
    <text evidence="3">The sequence shown here is derived from an EMBL/GenBank/DDBJ whole genome shotgun (WGS) entry which is preliminary data.</text>
</comment>
<feature type="domain" description="DUF3322" evidence="2">
    <location>
        <begin position="7"/>
        <end position="194"/>
    </location>
</feature>
<gene>
    <name evidence="3" type="ORF">K8I29_01740</name>
</gene>
<dbReference type="InterPro" id="IPR024537">
    <property type="entry name" value="DUF3322"/>
</dbReference>
<accession>A0A953LVJ1</accession>
<dbReference type="PIRSF" id="PIRSF028408">
    <property type="entry name" value="UCP028408"/>
    <property type="match status" value="1"/>
</dbReference>
<sequence>MSDWSTPADIKSRVVREWERGRLLAAPLTGEALYPWRLPLKGPASAETLGTRFDAVRRWIKTLAEGAKAEGRSGYRLEFREINHRQLGRNSIPVAAWLDTEDDALALIGKRRDAARFRELADMISHAFPQVHDWLARRSLRVLEHADDWPALLGILRWIAGHPRPNVYVRQIDVPGVHSKFIERHHALLTELLDIVLPPEAIDAGAARGAAGFERRYGFRSKPVLIRFRLLGGQQTLLCLSDITVPGDEFARLSLPVKRIFITENEINFLSFPPAADGLVIFGSGYGFEALAGASWLSDTTIYYWGDIDTHGFAILDQLRSRFPQARSLLMDRDTLMAHQSLWGREDAPTRRDLPRLLGDEALLYDDLRHDRIGTAVRLEQERISFGWIQTALAAIGNSRCDD</sequence>